<reference evidence="3" key="1">
    <citation type="submission" date="2020-03" db="EMBL/GenBank/DDBJ databases">
        <title>The deep terrestrial virosphere.</title>
        <authorList>
            <person name="Holmfeldt K."/>
            <person name="Nilsson E."/>
            <person name="Simone D."/>
            <person name="Lopez-Fernandez M."/>
            <person name="Wu X."/>
            <person name="de Brujin I."/>
            <person name="Lundin D."/>
            <person name="Andersson A."/>
            <person name="Bertilsson S."/>
            <person name="Dopson M."/>
        </authorList>
    </citation>
    <scope>NUCLEOTIDE SEQUENCE</scope>
    <source>
        <strain evidence="2">MM415A02613</strain>
        <strain evidence="3">MM415B03137</strain>
    </source>
</reference>
<organism evidence="3">
    <name type="scientific">viral metagenome</name>
    <dbReference type="NCBI Taxonomy" id="1070528"/>
    <lineage>
        <taxon>unclassified sequences</taxon>
        <taxon>metagenomes</taxon>
        <taxon>organismal metagenomes</taxon>
    </lineage>
</organism>
<gene>
    <name evidence="2" type="ORF">MM415A02613_0009</name>
    <name evidence="3" type="ORF">MM415B03137_0011</name>
</gene>
<evidence type="ECO:0000313" key="2">
    <source>
        <dbReference type="EMBL" id="QJA72791.1"/>
    </source>
</evidence>
<dbReference type="EMBL" id="MT142653">
    <property type="protein sequence ID" value="QJA86692.1"/>
    <property type="molecule type" value="Genomic_DNA"/>
</dbReference>
<feature type="region of interest" description="Disordered" evidence="1">
    <location>
        <begin position="1"/>
        <end position="33"/>
    </location>
</feature>
<name>A0A6M3KYD6_9ZZZZ</name>
<dbReference type="AlphaFoldDB" id="A0A6M3KYD6"/>
<feature type="compositionally biased region" description="Basic and acidic residues" evidence="1">
    <location>
        <begin position="1"/>
        <end position="10"/>
    </location>
</feature>
<feature type="compositionally biased region" description="Low complexity" evidence="1">
    <location>
        <begin position="17"/>
        <end position="26"/>
    </location>
</feature>
<dbReference type="EMBL" id="MT141978">
    <property type="protein sequence ID" value="QJA72791.1"/>
    <property type="molecule type" value="Genomic_DNA"/>
</dbReference>
<proteinExistence type="predicted"/>
<protein>
    <submittedName>
        <fullName evidence="3">Uncharacterized protein</fullName>
    </submittedName>
</protein>
<accession>A0A6M3KYD6</accession>
<sequence length="97" mass="11016">MPRMRCEMEAGSRTGGRESASARGSSPIYRRDGTEPIISSKSYEYIRDTSMKEKLAHVLCKVYPTYGDEADAVIELLRVNKWLKKGVLKIYKSNINL</sequence>
<evidence type="ECO:0000313" key="3">
    <source>
        <dbReference type="EMBL" id="QJA86692.1"/>
    </source>
</evidence>
<evidence type="ECO:0000256" key="1">
    <source>
        <dbReference type="SAM" id="MobiDB-lite"/>
    </source>
</evidence>